<evidence type="ECO:0000256" key="1">
    <source>
        <dbReference type="SAM" id="MobiDB-lite"/>
    </source>
</evidence>
<organism evidence="2 3">
    <name type="scientific">Rhipicephalus microplus</name>
    <name type="common">Cattle tick</name>
    <name type="synonym">Boophilus microplus</name>
    <dbReference type="NCBI Taxonomy" id="6941"/>
    <lineage>
        <taxon>Eukaryota</taxon>
        <taxon>Metazoa</taxon>
        <taxon>Ecdysozoa</taxon>
        <taxon>Arthropoda</taxon>
        <taxon>Chelicerata</taxon>
        <taxon>Arachnida</taxon>
        <taxon>Acari</taxon>
        <taxon>Parasitiformes</taxon>
        <taxon>Ixodida</taxon>
        <taxon>Ixodoidea</taxon>
        <taxon>Ixodidae</taxon>
        <taxon>Rhipicephalinae</taxon>
        <taxon>Rhipicephalus</taxon>
        <taxon>Boophilus</taxon>
    </lineage>
</organism>
<reference evidence="2" key="2">
    <citation type="submission" date="2021-09" db="EMBL/GenBank/DDBJ databases">
        <authorList>
            <person name="Jia N."/>
            <person name="Wang J."/>
            <person name="Shi W."/>
            <person name="Du L."/>
            <person name="Sun Y."/>
            <person name="Zhan W."/>
            <person name="Jiang J."/>
            <person name="Wang Q."/>
            <person name="Zhang B."/>
            <person name="Ji P."/>
            <person name="Sakyi L.B."/>
            <person name="Cui X."/>
            <person name="Yuan T."/>
            <person name="Jiang B."/>
            <person name="Yang W."/>
            <person name="Lam T.T.-Y."/>
            <person name="Chang Q."/>
            <person name="Ding S."/>
            <person name="Wang X."/>
            <person name="Zhu J."/>
            <person name="Ruan X."/>
            <person name="Zhao L."/>
            <person name="Wei J."/>
            <person name="Que T."/>
            <person name="Du C."/>
            <person name="Cheng J."/>
            <person name="Dai P."/>
            <person name="Han X."/>
            <person name="Huang E."/>
            <person name="Gao Y."/>
            <person name="Liu J."/>
            <person name="Shao H."/>
            <person name="Ye R."/>
            <person name="Li L."/>
            <person name="Wei W."/>
            <person name="Wang X."/>
            <person name="Wang C."/>
            <person name="Huo Q."/>
            <person name="Li W."/>
            <person name="Guo W."/>
            <person name="Chen H."/>
            <person name="Chen S."/>
            <person name="Zhou L."/>
            <person name="Zhou L."/>
            <person name="Ni X."/>
            <person name="Tian J."/>
            <person name="Zhou Y."/>
            <person name="Sheng Y."/>
            <person name="Liu T."/>
            <person name="Pan Y."/>
            <person name="Xia L."/>
            <person name="Li J."/>
            <person name="Zhao F."/>
            <person name="Cao W."/>
        </authorList>
    </citation>
    <scope>NUCLEOTIDE SEQUENCE</scope>
    <source>
        <strain evidence="2">Rmic-2018</strain>
        <tissue evidence="2">Larvae</tissue>
    </source>
</reference>
<feature type="region of interest" description="Disordered" evidence="1">
    <location>
        <begin position="225"/>
        <end position="262"/>
    </location>
</feature>
<keyword evidence="3" id="KW-1185">Reference proteome</keyword>
<gene>
    <name evidence="2" type="ORF">HPB51_026664</name>
</gene>
<evidence type="ECO:0000313" key="3">
    <source>
        <dbReference type="Proteomes" id="UP000821866"/>
    </source>
</evidence>
<sequence length="262" mass="28047">MVVSALLARPKAAGPSGTKGPGLQMVPTDSGSIPMKNPKAIQVELQKTTSHPQEITEVRQFGRGGILCCSADRNAFVSSCNVPNSQRIRYRWRKLGPRSLHKKSTETLHVGALRNRRAAGSCVEASGKPTTVAVEDMLRVNKPSVSFKGDISFSKPRKVIEQCGPASFILDDGETWNAAKLCKMPARRPGDNGLQQHSAGREYLFYHDPGDATLPAATWQPASAEASAPTAIPVPSADYDSCSPTRQAAGQFPASETVPARP</sequence>
<comment type="caution">
    <text evidence="2">The sequence shown here is derived from an EMBL/GenBank/DDBJ whole genome shotgun (WGS) entry which is preliminary data.</text>
</comment>
<evidence type="ECO:0000313" key="2">
    <source>
        <dbReference type="EMBL" id="KAH7986467.1"/>
    </source>
</evidence>
<dbReference type="VEuPathDB" id="VectorBase:LOC119162966"/>
<name>A0A9J6D2G2_RHIMP</name>
<proteinExistence type="predicted"/>
<dbReference type="AlphaFoldDB" id="A0A9J6D2G2"/>
<protein>
    <submittedName>
        <fullName evidence="2">Uncharacterized protein</fullName>
    </submittedName>
</protein>
<dbReference type="EMBL" id="JABSTU010001165">
    <property type="protein sequence ID" value="KAH7986467.1"/>
    <property type="molecule type" value="Genomic_DNA"/>
</dbReference>
<accession>A0A9J6D2G2</accession>
<dbReference type="Proteomes" id="UP000821866">
    <property type="component" value="Unassembled WGS sequence"/>
</dbReference>
<reference evidence="2" key="1">
    <citation type="journal article" date="2020" name="Cell">
        <title>Large-Scale Comparative Analyses of Tick Genomes Elucidate Their Genetic Diversity and Vector Capacities.</title>
        <authorList>
            <consortium name="Tick Genome and Microbiome Consortium (TIGMIC)"/>
            <person name="Jia N."/>
            <person name="Wang J."/>
            <person name="Shi W."/>
            <person name="Du L."/>
            <person name="Sun Y."/>
            <person name="Zhan W."/>
            <person name="Jiang J.F."/>
            <person name="Wang Q."/>
            <person name="Zhang B."/>
            <person name="Ji P."/>
            <person name="Bell-Sakyi L."/>
            <person name="Cui X.M."/>
            <person name="Yuan T.T."/>
            <person name="Jiang B.G."/>
            <person name="Yang W.F."/>
            <person name="Lam T.T."/>
            <person name="Chang Q.C."/>
            <person name="Ding S.J."/>
            <person name="Wang X.J."/>
            <person name="Zhu J.G."/>
            <person name="Ruan X.D."/>
            <person name="Zhao L."/>
            <person name="Wei J.T."/>
            <person name="Ye R.Z."/>
            <person name="Que T.C."/>
            <person name="Du C.H."/>
            <person name="Zhou Y.H."/>
            <person name="Cheng J.X."/>
            <person name="Dai P.F."/>
            <person name="Guo W.B."/>
            <person name="Han X.H."/>
            <person name="Huang E.J."/>
            <person name="Li L.F."/>
            <person name="Wei W."/>
            <person name="Gao Y.C."/>
            <person name="Liu J.Z."/>
            <person name="Shao H.Z."/>
            <person name="Wang X."/>
            <person name="Wang C.C."/>
            <person name="Yang T.C."/>
            <person name="Huo Q.B."/>
            <person name="Li W."/>
            <person name="Chen H.Y."/>
            <person name="Chen S.E."/>
            <person name="Zhou L.G."/>
            <person name="Ni X.B."/>
            <person name="Tian J.H."/>
            <person name="Sheng Y."/>
            <person name="Liu T."/>
            <person name="Pan Y.S."/>
            <person name="Xia L.Y."/>
            <person name="Li J."/>
            <person name="Zhao F."/>
            <person name="Cao W.C."/>
        </authorList>
    </citation>
    <scope>NUCLEOTIDE SEQUENCE</scope>
    <source>
        <strain evidence="2">Rmic-2018</strain>
    </source>
</reference>
<feature type="region of interest" description="Disordered" evidence="1">
    <location>
        <begin position="1"/>
        <end position="24"/>
    </location>
</feature>